<reference evidence="9" key="1">
    <citation type="submission" date="2014-07" db="EMBL/GenBank/DDBJ databases">
        <authorList>
            <person name="Wibberg D."/>
        </authorList>
    </citation>
    <scope>NUCLEOTIDE SEQUENCE [LARGE SCALE GENOMIC DNA]</scope>
    <source>
        <strain evidence="9">DG5</strain>
    </source>
</reference>
<evidence type="ECO:0000256" key="3">
    <source>
        <dbReference type="ARBA" id="ARBA00022692"/>
    </source>
</evidence>
<evidence type="ECO:0000256" key="1">
    <source>
        <dbReference type="ARBA" id="ARBA00004651"/>
    </source>
</evidence>
<name>A0A078KMP9_9FIRM</name>
<evidence type="ECO:0000259" key="7">
    <source>
        <dbReference type="Pfam" id="PF10035"/>
    </source>
</evidence>
<dbReference type="Pfam" id="PF10035">
    <property type="entry name" value="DUF2179"/>
    <property type="match status" value="1"/>
</dbReference>
<feature type="domain" description="DUF2179" evidence="7">
    <location>
        <begin position="244"/>
        <end position="298"/>
    </location>
</feature>
<protein>
    <recommendedName>
        <fullName evidence="7">DUF2179 domain-containing protein</fullName>
    </recommendedName>
</protein>
<sequence length="308" mass="33967">MKPWEEIHFNMRKLSKLKTIKGRKKEIALDTLFLTAGCTIYSISLATFTAPYKMAPGGITGISTLLHYMIGTPIGIMIFILNIPLFVLGFRFIGGSFLIKSIICTAITSVGVDFFWFLPKYSNGKGSMLLAALYGGVLSGIGLALVFMRGATTGGTDIASRLLKLRWPYIPMGRMMMIIDTFIILLSTIVFNSIDSGLYALINLYVSSKTIDMILYGSDTGKMVLVISDKNEQIAKTITSEINRGVTMLAGRGFYTGIEREVLMCAVRRQQTPKIRSIVREIDPTAFIIMCEASDVIGEGFKPITKDD</sequence>
<dbReference type="PANTHER" id="PTHR33545">
    <property type="entry name" value="UPF0750 MEMBRANE PROTEIN YITT-RELATED"/>
    <property type="match status" value="1"/>
</dbReference>
<keyword evidence="4 6" id="KW-1133">Transmembrane helix</keyword>
<dbReference type="InterPro" id="IPR015867">
    <property type="entry name" value="N-reg_PII/ATP_PRibTrfase_C"/>
</dbReference>
<dbReference type="InterPro" id="IPR051461">
    <property type="entry name" value="UPF0750_membrane"/>
</dbReference>
<dbReference type="PANTHER" id="PTHR33545:SF5">
    <property type="entry name" value="UPF0750 MEMBRANE PROTEIN YITT"/>
    <property type="match status" value="1"/>
</dbReference>
<dbReference type="PIRSF" id="PIRSF006483">
    <property type="entry name" value="Membrane_protein_YitT"/>
    <property type="match status" value="1"/>
</dbReference>
<proteinExistence type="predicted"/>
<gene>
    <name evidence="8" type="ORF">CCDG5_0602</name>
</gene>
<feature type="transmembrane region" description="Helical" evidence="6">
    <location>
        <begin position="27"/>
        <end position="48"/>
    </location>
</feature>
<dbReference type="STRING" id="29343.CCDG5_0602"/>
<organism evidence="8 9">
    <name type="scientific">[Clostridium] cellulosi</name>
    <dbReference type="NCBI Taxonomy" id="29343"/>
    <lineage>
        <taxon>Bacteria</taxon>
        <taxon>Bacillati</taxon>
        <taxon>Bacillota</taxon>
        <taxon>Clostridia</taxon>
        <taxon>Eubacteriales</taxon>
        <taxon>Oscillospiraceae</taxon>
        <taxon>Oscillospiraceae incertae sedis</taxon>
    </lineage>
</organism>
<evidence type="ECO:0000256" key="5">
    <source>
        <dbReference type="ARBA" id="ARBA00023136"/>
    </source>
</evidence>
<dbReference type="EMBL" id="LM995447">
    <property type="protein sequence ID" value="CDZ23733.1"/>
    <property type="molecule type" value="Genomic_DNA"/>
</dbReference>
<keyword evidence="2" id="KW-1003">Cell membrane</keyword>
<dbReference type="Gene3D" id="3.30.70.120">
    <property type="match status" value="1"/>
</dbReference>
<evidence type="ECO:0000313" key="9">
    <source>
        <dbReference type="Proteomes" id="UP000032431"/>
    </source>
</evidence>
<evidence type="ECO:0000256" key="4">
    <source>
        <dbReference type="ARBA" id="ARBA00022989"/>
    </source>
</evidence>
<keyword evidence="9" id="KW-1185">Reference proteome</keyword>
<dbReference type="Pfam" id="PF02588">
    <property type="entry name" value="YitT_membrane"/>
    <property type="match status" value="1"/>
</dbReference>
<comment type="subcellular location">
    <subcellularLocation>
        <location evidence="1">Cell membrane</location>
        <topology evidence="1">Multi-pass membrane protein</topology>
    </subcellularLocation>
</comment>
<dbReference type="GO" id="GO:0005886">
    <property type="term" value="C:plasma membrane"/>
    <property type="evidence" value="ECO:0007669"/>
    <property type="project" value="UniProtKB-SubCell"/>
</dbReference>
<evidence type="ECO:0000256" key="6">
    <source>
        <dbReference type="SAM" id="Phobius"/>
    </source>
</evidence>
<accession>A0A078KMP9</accession>
<dbReference type="Proteomes" id="UP000032431">
    <property type="component" value="Chromosome I"/>
</dbReference>
<evidence type="ECO:0000313" key="8">
    <source>
        <dbReference type="EMBL" id="CDZ23733.1"/>
    </source>
</evidence>
<keyword evidence="5 6" id="KW-0472">Membrane</keyword>
<feature type="transmembrane region" description="Helical" evidence="6">
    <location>
        <begin position="97"/>
        <end position="117"/>
    </location>
</feature>
<evidence type="ECO:0000256" key="2">
    <source>
        <dbReference type="ARBA" id="ARBA00022475"/>
    </source>
</evidence>
<dbReference type="HOGENOM" id="CLU_063199_1_1_9"/>
<dbReference type="CDD" id="cd16380">
    <property type="entry name" value="YitT_C"/>
    <property type="match status" value="1"/>
</dbReference>
<dbReference type="AlphaFoldDB" id="A0A078KMP9"/>
<dbReference type="PATRIC" id="fig|29343.3.peg.625"/>
<dbReference type="InterPro" id="IPR019264">
    <property type="entry name" value="DUF2179"/>
</dbReference>
<keyword evidence="3 6" id="KW-0812">Transmembrane</keyword>
<feature type="transmembrane region" description="Helical" evidence="6">
    <location>
        <begin position="68"/>
        <end position="90"/>
    </location>
</feature>
<feature type="transmembrane region" description="Helical" evidence="6">
    <location>
        <begin position="129"/>
        <end position="148"/>
    </location>
</feature>
<dbReference type="InterPro" id="IPR003740">
    <property type="entry name" value="YitT"/>
</dbReference>
<dbReference type="KEGG" id="ccel:CCDG5_0602"/>